<organism evidence="1 2">
    <name type="scientific">Comamonas thiooxydans</name>
    <dbReference type="NCBI Taxonomy" id="363952"/>
    <lineage>
        <taxon>Bacteria</taxon>
        <taxon>Pseudomonadati</taxon>
        <taxon>Pseudomonadota</taxon>
        <taxon>Betaproteobacteria</taxon>
        <taxon>Burkholderiales</taxon>
        <taxon>Comamonadaceae</taxon>
        <taxon>Comamonas</taxon>
    </lineage>
</organism>
<dbReference type="Proteomes" id="UP000029567">
    <property type="component" value="Unassembled WGS sequence"/>
</dbReference>
<evidence type="ECO:0000313" key="1">
    <source>
        <dbReference type="EMBL" id="KGG93049.1"/>
    </source>
</evidence>
<protein>
    <submittedName>
        <fullName evidence="1">Uncharacterized protein</fullName>
    </submittedName>
</protein>
<accession>A0A0E3BGT8</accession>
<dbReference type="EMBL" id="AWTN01000085">
    <property type="protein sequence ID" value="KGG93049.1"/>
    <property type="molecule type" value="Genomic_DNA"/>
</dbReference>
<dbReference type="RefSeq" id="WP_034379078.1">
    <property type="nucleotide sequence ID" value="NZ_AWTN01000085.1"/>
</dbReference>
<reference evidence="1 2" key="1">
    <citation type="submission" date="2013-09" db="EMBL/GenBank/DDBJ databases">
        <title>High correlation between genotypes and phenotypes of environmental bacteria Comamonas testosteroni strains.</title>
        <authorList>
            <person name="Liu L."/>
            <person name="Zhu W."/>
            <person name="Xia X."/>
            <person name="Xu B."/>
            <person name="Luo M."/>
            <person name="Wang G."/>
        </authorList>
    </citation>
    <scope>NUCLEOTIDE SEQUENCE [LARGE SCALE GENOMIC DNA]</scope>
    <source>
        <strain evidence="1 2">JL14</strain>
    </source>
</reference>
<name>A0A0E3BGT8_9BURK</name>
<gene>
    <name evidence="1" type="ORF">P245_10805</name>
</gene>
<evidence type="ECO:0000313" key="2">
    <source>
        <dbReference type="Proteomes" id="UP000029567"/>
    </source>
</evidence>
<sequence>MAWTSGTATNAADLFNKLITFLTADAALVAGGEAWTLLRRNTFMADAKRDLVELRGPGSSAGDAIYVQICLFADAAAPAHSIRVLGSQSWQSAVAISTPEGQPGSLLSGAGALGIVPRMPVFNSAISYWFVANGRRFIVVAKSSAYWGALYAGFFLPYGTPSQYPYPLFIGANTSRGDSYQSADLDIANSAFWRNDGDYPSHSAAILQPSGGWVGTNRFDTIYTGRIWPWAMSLETRKNNPGRYDMGNLTQLPNGASPLLPAILYNCTSNTPFNVWGELQGVFAVPGFGVAAGDTVTVGGISHLVVQAATSTNAARFAAIRLN</sequence>
<dbReference type="AlphaFoldDB" id="A0A0E3BGT8"/>
<proteinExistence type="predicted"/>
<comment type="caution">
    <text evidence="1">The sequence shown here is derived from an EMBL/GenBank/DDBJ whole genome shotgun (WGS) entry which is preliminary data.</text>
</comment>